<keyword evidence="13" id="KW-1185">Reference proteome</keyword>
<dbReference type="RefSeq" id="WP_306388023.1">
    <property type="nucleotide sequence ID" value="NZ_JAVCAP010000001.1"/>
</dbReference>
<gene>
    <name evidence="12" type="ORF">Q9291_00510</name>
</gene>
<proteinExistence type="inferred from homology"/>
<evidence type="ECO:0000256" key="8">
    <source>
        <dbReference type="ARBA" id="ARBA00022842"/>
    </source>
</evidence>
<name>A0ABT9JP07_9PROT</name>
<dbReference type="GO" id="GO:0016740">
    <property type="term" value="F:transferase activity"/>
    <property type="evidence" value="ECO:0007669"/>
    <property type="project" value="UniProtKB-KW"/>
</dbReference>
<keyword evidence="7 11" id="KW-0274">FAD</keyword>
<dbReference type="Gene3D" id="3.10.520.10">
    <property type="entry name" value="ApbE-like domains"/>
    <property type="match status" value="1"/>
</dbReference>
<dbReference type="InterPro" id="IPR003374">
    <property type="entry name" value="ApbE-like_sf"/>
</dbReference>
<comment type="similarity">
    <text evidence="11">Belongs to the ApbE family.</text>
</comment>
<evidence type="ECO:0000313" key="13">
    <source>
        <dbReference type="Proteomes" id="UP001225906"/>
    </source>
</evidence>
<dbReference type="SUPFAM" id="SSF143631">
    <property type="entry name" value="ApbE-like"/>
    <property type="match status" value="1"/>
</dbReference>
<sequence length="344" mass="37584">MYRWLCLLGLISLCGGCQPDSTHSEAYVFGTLVDVQIDDLSEAKAQQASQAVFARYQQLHQQLHAWQAGELQQLNTAITQGNSSIPVSHTLADLLQHAQQLSVQSGGLFNPAIGQLIALWGFHREQFSPVQFAPQQLQRLQAQRPAMTDLTITKDVVASRNRSVKMDLGGYAKGYALDEGMAILKAHGVKNALINIGGNVMALGQHHGRAWRVGIQHPRQPGAMAALDLPSGWAIGTSGDYQRYYMKDGMRYCHIIDPRTGMPVQTTQAVTVLIAPQGHAGVLSDVASKPMFIAPEQASALASTMGVFGWLMVDQTGKISLNPPMQQRLTWLHPETARHAHLVE</sequence>
<dbReference type="PIRSF" id="PIRSF006268">
    <property type="entry name" value="ApbE"/>
    <property type="match status" value="1"/>
</dbReference>
<evidence type="ECO:0000256" key="10">
    <source>
        <dbReference type="ARBA" id="ARBA00048540"/>
    </source>
</evidence>
<dbReference type="Proteomes" id="UP001225906">
    <property type="component" value="Unassembled WGS sequence"/>
</dbReference>
<evidence type="ECO:0000256" key="11">
    <source>
        <dbReference type="PIRNR" id="PIRNR006268"/>
    </source>
</evidence>
<reference evidence="13" key="1">
    <citation type="journal article" date="2019" name="Int. J. Syst. Evol. Microbiol.">
        <title>The Global Catalogue of Microorganisms (GCM) 10K type strain sequencing project: providing services to taxonomists for standard genome sequencing and annotation.</title>
        <authorList>
            <consortium name="The Broad Institute Genomics Platform"/>
            <consortium name="The Broad Institute Genome Sequencing Center for Infectious Disease"/>
            <person name="Wu L."/>
            <person name="Ma J."/>
        </authorList>
    </citation>
    <scope>NUCLEOTIDE SEQUENCE [LARGE SCALE GENOMIC DNA]</scope>
    <source>
        <strain evidence="13">VKM B-3159</strain>
    </source>
</reference>
<evidence type="ECO:0000256" key="9">
    <source>
        <dbReference type="ARBA" id="ARBA00031306"/>
    </source>
</evidence>
<keyword evidence="5 11" id="KW-0808">Transferase</keyword>
<evidence type="ECO:0000256" key="4">
    <source>
        <dbReference type="ARBA" id="ARBA00022630"/>
    </source>
</evidence>
<dbReference type="PANTHER" id="PTHR30040:SF2">
    <property type="entry name" value="FAD:PROTEIN FMN TRANSFERASE"/>
    <property type="match status" value="1"/>
</dbReference>
<dbReference type="InterPro" id="IPR024932">
    <property type="entry name" value="ApbE"/>
</dbReference>
<evidence type="ECO:0000313" key="12">
    <source>
        <dbReference type="EMBL" id="MDP8566315.1"/>
    </source>
</evidence>
<comment type="caution">
    <text evidence="12">The sequence shown here is derived from an EMBL/GenBank/DDBJ whole genome shotgun (WGS) entry which is preliminary data.</text>
</comment>
<evidence type="ECO:0000256" key="6">
    <source>
        <dbReference type="ARBA" id="ARBA00022723"/>
    </source>
</evidence>
<dbReference type="PANTHER" id="PTHR30040">
    <property type="entry name" value="THIAMINE BIOSYNTHESIS LIPOPROTEIN APBE"/>
    <property type="match status" value="1"/>
</dbReference>
<accession>A0ABT9JP07</accession>
<keyword evidence="6 11" id="KW-0479">Metal-binding</keyword>
<protein>
    <recommendedName>
        <fullName evidence="3 11">FAD:protein FMN transferase</fullName>
        <ecNumber evidence="2 11">2.7.1.180</ecNumber>
    </recommendedName>
    <alternativeName>
        <fullName evidence="9 11">Flavin transferase</fullName>
    </alternativeName>
</protein>
<comment type="catalytic activity">
    <reaction evidence="10 11">
        <text>L-threonyl-[protein] + FAD = FMN-L-threonyl-[protein] + AMP + H(+)</text>
        <dbReference type="Rhea" id="RHEA:36847"/>
        <dbReference type="Rhea" id="RHEA-COMP:11060"/>
        <dbReference type="Rhea" id="RHEA-COMP:11061"/>
        <dbReference type="ChEBI" id="CHEBI:15378"/>
        <dbReference type="ChEBI" id="CHEBI:30013"/>
        <dbReference type="ChEBI" id="CHEBI:57692"/>
        <dbReference type="ChEBI" id="CHEBI:74257"/>
        <dbReference type="ChEBI" id="CHEBI:456215"/>
        <dbReference type="EC" id="2.7.1.180"/>
    </reaction>
</comment>
<evidence type="ECO:0000256" key="5">
    <source>
        <dbReference type="ARBA" id="ARBA00022679"/>
    </source>
</evidence>
<keyword evidence="8 11" id="KW-0460">Magnesium</keyword>
<dbReference type="Pfam" id="PF02424">
    <property type="entry name" value="ApbE"/>
    <property type="match status" value="1"/>
</dbReference>
<dbReference type="EC" id="2.7.1.180" evidence="2 11"/>
<evidence type="ECO:0000256" key="3">
    <source>
        <dbReference type="ARBA" id="ARBA00016337"/>
    </source>
</evidence>
<evidence type="ECO:0000256" key="7">
    <source>
        <dbReference type="ARBA" id="ARBA00022827"/>
    </source>
</evidence>
<dbReference type="EMBL" id="JAVCAP010000001">
    <property type="protein sequence ID" value="MDP8566315.1"/>
    <property type="molecule type" value="Genomic_DNA"/>
</dbReference>
<evidence type="ECO:0000256" key="2">
    <source>
        <dbReference type="ARBA" id="ARBA00011955"/>
    </source>
</evidence>
<evidence type="ECO:0000256" key="1">
    <source>
        <dbReference type="ARBA" id="ARBA00001946"/>
    </source>
</evidence>
<comment type="cofactor">
    <cofactor evidence="1">
        <name>Mg(2+)</name>
        <dbReference type="ChEBI" id="CHEBI:18420"/>
    </cofactor>
</comment>
<keyword evidence="4 11" id="KW-0285">Flavoprotein</keyword>
<organism evidence="12 13">
    <name type="scientific">Methylophilus aquaticus</name>
    <dbReference type="NCBI Taxonomy" id="1971610"/>
    <lineage>
        <taxon>Bacteria</taxon>
        <taxon>Pseudomonadati</taxon>
        <taxon>Pseudomonadota</taxon>
        <taxon>Betaproteobacteria</taxon>
        <taxon>Nitrosomonadales</taxon>
        <taxon>Methylophilaceae</taxon>
        <taxon>Methylophilus</taxon>
    </lineage>
</organism>